<dbReference type="InterPro" id="IPR002068">
    <property type="entry name" value="A-crystallin/Hsp20_dom"/>
</dbReference>
<evidence type="ECO:0000313" key="3">
    <source>
        <dbReference type="EMBL" id="CQD20178.1"/>
    </source>
</evidence>
<accession>A0A0U1DSC8</accession>
<organism evidence="3 4">
    <name type="scientific">Mycobacterium europaeum</name>
    <dbReference type="NCBI Taxonomy" id="761804"/>
    <lineage>
        <taxon>Bacteria</taxon>
        <taxon>Bacillati</taxon>
        <taxon>Actinomycetota</taxon>
        <taxon>Actinomycetes</taxon>
        <taxon>Mycobacteriales</taxon>
        <taxon>Mycobacteriaceae</taxon>
        <taxon>Mycobacterium</taxon>
        <taxon>Mycobacterium simiae complex</taxon>
    </lineage>
</organism>
<dbReference type="InterPro" id="IPR031107">
    <property type="entry name" value="Small_HSP"/>
</dbReference>
<dbReference type="SUPFAM" id="SSF49764">
    <property type="entry name" value="HSP20-like chaperones"/>
    <property type="match status" value="1"/>
</dbReference>
<gene>
    <name evidence="3" type="ORF">BN000_04804</name>
</gene>
<dbReference type="OrthoDB" id="5242916at2"/>
<reference evidence="4" key="1">
    <citation type="submission" date="2015-03" db="EMBL/GenBank/DDBJ databases">
        <authorList>
            <person name="Urmite Genomes"/>
        </authorList>
    </citation>
    <scope>NUCLEOTIDE SEQUENCE [LARGE SCALE GENOMIC DNA]</scope>
    <source>
        <strain evidence="4">CSUR P1344</strain>
    </source>
</reference>
<dbReference type="AlphaFoldDB" id="A0A0U1DSC8"/>
<dbReference type="Gene3D" id="2.60.40.790">
    <property type="match status" value="1"/>
</dbReference>
<proteinExistence type="inferred from homology"/>
<evidence type="ECO:0000256" key="2">
    <source>
        <dbReference type="RuleBase" id="RU003616"/>
    </source>
</evidence>
<keyword evidence="4" id="KW-1185">Reference proteome</keyword>
<dbReference type="PANTHER" id="PTHR11527">
    <property type="entry name" value="HEAT-SHOCK PROTEIN 20 FAMILY MEMBER"/>
    <property type="match status" value="1"/>
</dbReference>
<dbReference type="STRING" id="761804.BN000_04804"/>
<dbReference type="Proteomes" id="UP000199601">
    <property type="component" value="Unassembled WGS sequence"/>
</dbReference>
<evidence type="ECO:0000256" key="1">
    <source>
        <dbReference type="PROSITE-ProRule" id="PRU00285"/>
    </source>
</evidence>
<sequence>MLMRSDPFRDLDRFTQQAFGTAARPAVMPMDAWRQGEEFVVEFDLPGINADSLDIDIERNVVTVRAERPGLNPDREMLATERPRGVFSRQLVLGENLDTDKIEASYREGVLRLRIPVAEKAKPRKITIERSGAQTAIDENTSQREVINA</sequence>
<dbReference type="CDD" id="cd06464">
    <property type="entry name" value="ACD_sHsps-like"/>
    <property type="match status" value="1"/>
</dbReference>
<dbReference type="RefSeq" id="WP_085243506.1">
    <property type="nucleotide sequence ID" value="NZ_CTEC01000002.1"/>
</dbReference>
<comment type="similarity">
    <text evidence="1 2">Belongs to the small heat shock protein (HSP20) family.</text>
</comment>
<dbReference type="InterPro" id="IPR008978">
    <property type="entry name" value="HSP20-like_chaperone"/>
</dbReference>
<protein>
    <submittedName>
        <fullName evidence="3">Molecular chaperone</fullName>
    </submittedName>
</protein>
<evidence type="ECO:0000313" key="4">
    <source>
        <dbReference type="Proteomes" id="UP000199601"/>
    </source>
</evidence>
<name>A0A0U1DSC8_9MYCO</name>
<dbReference type="EMBL" id="CTEC01000002">
    <property type="protein sequence ID" value="CQD20178.1"/>
    <property type="molecule type" value="Genomic_DNA"/>
</dbReference>
<dbReference type="PROSITE" id="PS01031">
    <property type="entry name" value="SHSP"/>
    <property type="match status" value="1"/>
</dbReference>
<dbReference type="Pfam" id="PF00011">
    <property type="entry name" value="HSP20"/>
    <property type="match status" value="1"/>
</dbReference>